<feature type="compositionally biased region" description="Basic and acidic residues" evidence="1">
    <location>
        <begin position="144"/>
        <end position="169"/>
    </location>
</feature>
<proteinExistence type="predicted"/>
<dbReference type="EMBL" id="BARS01028874">
    <property type="protein sequence ID" value="GAF99743.1"/>
    <property type="molecule type" value="Genomic_DNA"/>
</dbReference>
<accession>X0U1S8</accession>
<dbReference type="Gene3D" id="3.10.450.50">
    <property type="match status" value="1"/>
</dbReference>
<dbReference type="AlphaFoldDB" id="X0U1S8"/>
<dbReference type="Pfam" id="PF02810">
    <property type="entry name" value="SEC-C"/>
    <property type="match status" value="1"/>
</dbReference>
<reference evidence="2" key="1">
    <citation type="journal article" date="2014" name="Front. Microbiol.">
        <title>High frequency of phylogenetically diverse reductive dehalogenase-homologous genes in deep subseafloor sedimentary metagenomes.</title>
        <authorList>
            <person name="Kawai M."/>
            <person name="Futagami T."/>
            <person name="Toyoda A."/>
            <person name="Takaki Y."/>
            <person name="Nishi S."/>
            <person name="Hori S."/>
            <person name="Arai W."/>
            <person name="Tsubouchi T."/>
            <person name="Morono Y."/>
            <person name="Uchiyama I."/>
            <person name="Ito T."/>
            <person name="Fujiyama A."/>
            <person name="Inagaki F."/>
            <person name="Takami H."/>
        </authorList>
    </citation>
    <scope>NUCLEOTIDE SEQUENCE</scope>
    <source>
        <strain evidence="2">Expedition CK06-06</strain>
    </source>
</reference>
<feature type="non-terminal residue" evidence="2">
    <location>
        <position position="179"/>
    </location>
</feature>
<comment type="caution">
    <text evidence="2">The sequence shown here is derived from an EMBL/GenBank/DDBJ whole genome shotgun (WGS) entry which is preliminary data.</text>
</comment>
<evidence type="ECO:0000313" key="2">
    <source>
        <dbReference type="EMBL" id="GAF99743.1"/>
    </source>
</evidence>
<dbReference type="InterPro" id="IPR004027">
    <property type="entry name" value="SEC_C_motif"/>
</dbReference>
<evidence type="ECO:0000256" key="1">
    <source>
        <dbReference type="SAM" id="MobiDB-lite"/>
    </source>
</evidence>
<organism evidence="2">
    <name type="scientific">marine sediment metagenome</name>
    <dbReference type="NCBI Taxonomy" id="412755"/>
    <lineage>
        <taxon>unclassified sequences</taxon>
        <taxon>metagenomes</taxon>
        <taxon>ecological metagenomes</taxon>
    </lineage>
</organism>
<name>X0U1S8_9ZZZZ</name>
<protein>
    <submittedName>
        <fullName evidence="2">Uncharacterized protein</fullName>
    </submittedName>
</protein>
<sequence length="179" mass="20694">MSLADIQEKKAEERKREKRLVHVTNALTHDFLQSKSFKSKPKTYKDNADYIGKSFLDYLFFEDKKELRELNNIHIRHFMFDYAPRRLTFTTENAKQVSEILAKFLGFLETEGHIKNGSELSKEVKGNNRAFLKLIPKRIKTTTKKADAKKTKSTKRDSKKLAPEIKVGRNDPCPCGSGK</sequence>
<gene>
    <name evidence="2" type="ORF">S01H1_45211</name>
</gene>
<feature type="region of interest" description="Disordered" evidence="1">
    <location>
        <begin position="142"/>
        <end position="179"/>
    </location>
</feature>